<dbReference type="PATRIC" id="fig|1263870.3.peg.4470"/>
<name>M5TZ95_9BACT</name>
<sequence length="76" mass="8378">MCLRLVPSPRKDHHSSYKPTTSRPPPQRDRDQIGDGGPAHEVPDVLASLSRVFAIRVGIVKEREKATQNGVSEVCC</sequence>
<comment type="caution">
    <text evidence="2">The sequence shown here is derived from an EMBL/GenBank/DDBJ whole genome shotgun (WGS) entry which is preliminary data.</text>
</comment>
<evidence type="ECO:0000313" key="2">
    <source>
        <dbReference type="EMBL" id="EMI54344.1"/>
    </source>
</evidence>
<protein>
    <submittedName>
        <fullName evidence="2">Uncharacterized protein</fullName>
    </submittedName>
</protein>
<feature type="region of interest" description="Disordered" evidence="1">
    <location>
        <begin position="1"/>
        <end position="41"/>
    </location>
</feature>
<keyword evidence="3" id="KW-1185">Reference proteome</keyword>
<dbReference type="AlphaFoldDB" id="M5TZ95"/>
<evidence type="ECO:0000256" key="1">
    <source>
        <dbReference type="SAM" id="MobiDB-lite"/>
    </source>
</evidence>
<dbReference type="EMBL" id="ANOH01000282">
    <property type="protein sequence ID" value="EMI54344.1"/>
    <property type="molecule type" value="Genomic_DNA"/>
</dbReference>
<organism evidence="2 3">
    <name type="scientific">Rhodopirellula sallentina SM41</name>
    <dbReference type="NCBI Taxonomy" id="1263870"/>
    <lineage>
        <taxon>Bacteria</taxon>
        <taxon>Pseudomonadati</taxon>
        <taxon>Planctomycetota</taxon>
        <taxon>Planctomycetia</taxon>
        <taxon>Pirellulales</taxon>
        <taxon>Pirellulaceae</taxon>
        <taxon>Rhodopirellula</taxon>
    </lineage>
</organism>
<dbReference type="Proteomes" id="UP000011885">
    <property type="component" value="Unassembled WGS sequence"/>
</dbReference>
<proteinExistence type="predicted"/>
<reference evidence="2 3" key="1">
    <citation type="journal article" date="2013" name="Mar. Genomics">
        <title>Expression of sulfatases in Rhodopirellula baltica and the diversity of sulfatases in the genus Rhodopirellula.</title>
        <authorList>
            <person name="Wegner C.E."/>
            <person name="Richter-Heitmann T."/>
            <person name="Klindworth A."/>
            <person name="Klockow C."/>
            <person name="Richter M."/>
            <person name="Achstetter T."/>
            <person name="Glockner F.O."/>
            <person name="Harder J."/>
        </authorList>
    </citation>
    <scope>NUCLEOTIDE SEQUENCE [LARGE SCALE GENOMIC DNA]</scope>
    <source>
        <strain evidence="2 3">SM41</strain>
    </source>
</reference>
<evidence type="ECO:0000313" key="3">
    <source>
        <dbReference type="Proteomes" id="UP000011885"/>
    </source>
</evidence>
<accession>M5TZ95</accession>
<gene>
    <name evidence="2" type="ORF">RSSM_04223</name>
</gene>